<dbReference type="EMBL" id="UFBM01000079">
    <property type="protein sequence ID" value="SSG09116.1"/>
    <property type="molecule type" value="Genomic_DNA"/>
</dbReference>
<comment type="caution">
    <text evidence="2">The sequence shown here is derived from an EMBL/GenBank/DDBJ whole genome shotgun (WGS) entry which is preliminary data.</text>
</comment>
<dbReference type="AlphaFoldDB" id="A0ABD7NB78"/>
<feature type="region of interest" description="Disordered" evidence="1">
    <location>
        <begin position="338"/>
        <end position="358"/>
    </location>
</feature>
<evidence type="ECO:0000256" key="1">
    <source>
        <dbReference type="SAM" id="MobiDB-lite"/>
    </source>
</evidence>
<gene>
    <name evidence="2" type="ORF">SAMEA23995918_05411</name>
</gene>
<evidence type="ECO:0000313" key="3">
    <source>
        <dbReference type="Proteomes" id="UP000252079"/>
    </source>
</evidence>
<accession>A0ABD7NB78</accession>
<dbReference type="Proteomes" id="UP000252079">
    <property type="component" value="Unassembled WGS sequence"/>
</dbReference>
<protein>
    <submittedName>
        <fullName evidence="2">Uncharacterized protein</fullName>
    </submittedName>
</protein>
<reference evidence="2 3" key="1">
    <citation type="submission" date="2018-07" db="EMBL/GenBank/DDBJ databases">
        <authorList>
            <consortium name="Pathogen Informatics"/>
        </authorList>
    </citation>
    <scope>NUCLEOTIDE SEQUENCE [LARGE SCALE GENOMIC DNA]</scope>
    <source>
        <strain evidence="2 3">4300STDY6636950</strain>
    </source>
</reference>
<organism evidence="2 3">
    <name type="scientific">Klebsiella quasipneumoniae</name>
    <dbReference type="NCBI Taxonomy" id="1463165"/>
    <lineage>
        <taxon>Bacteria</taxon>
        <taxon>Pseudomonadati</taxon>
        <taxon>Pseudomonadota</taxon>
        <taxon>Gammaproteobacteria</taxon>
        <taxon>Enterobacterales</taxon>
        <taxon>Enterobacteriaceae</taxon>
        <taxon>Klebsiella/Raoultella group</taxon>
        <taxon>Klebsiella</taxon>
        <taxon>Klebsiella pneumoniae complex</taxon>
    </lineage>
</organism>
<proteinExistence type="predicted"/>
<name>A0ABD7NB78_9ENTR</name>
<evidence type="ECO:0000313" key="2">
    <source>
        <dbReference type="EMBL" id="SSG09116.1"/>
    </source>
</evidence>
<sequence length="358" mass="40238">MPRQLLRRARRILRRVQPEMTSALRQLVEGGVIQLTLRHRRKDRCRLANRPAGTFHPAVADFNTVKHARAHGQGLRGFLPRPLYRQLPVLHFHHRDAFPALQACVRYLPEHRQTFPLCHRQCICPEQRPLAVDRGNLQIQTDPFPVFQGQHIAAPGHPVNDKAIVRPGLRIPAFHHHPLPVIIPHAPAFAVQPHRRQGCNGRVFLTQHPLLSEGVTDKAVEYALFTRPADLGHAFLPFTHADGKLLCQPAVACSFIRFTDDVGCGLMATLPAIRIHAAVLQHRQRAAGPAALPAVGEQDLHVMAHRTIEQGNRFLQAQLLRLIHDECSARNKRRPVLQGGFTGHRFPGQTHITGEKIT</sequence>